<dbReference type="InterPro" id="IPR020040">
    <property type="entry name" value="Ribosomal_uL6_a/b-dom"/>
</dbReference>
<keyword evidence="1 5" id="KW-0689">Ribosomal protein</keyword>
<evidence type="ECO:0000256" key="4">
    <source>
        <dbReference type="NCBIfam" id="TIGR03654"/>
    </source>
</evidence>
<dbReference type="InterPro" id="IPR019906">
    <property type="entry name" value="Ribosomal_uL6_bac-type"/>
</dbReference>
<comment type="similarity">
    <text evidence="5">Belongs to the universal ribosomal protein uL6 family.</text>
</comment>
<keyword evidence="2 5" id="KW-0687">Ribonucleoprotein</keyword>
<dbReference type="SUPFAM" id="SSF56053">
    <property type="entry name" value="Ribosomal protein L6"/>
    <property type="match status" value="2"/>
</dbReference>
<accession>A0A2G9YC09</accession>
<comment type="function">
    <text evidence="6">This protein binds to the 23S rRNA, and is important in its secondary structure. It is located near the subunit interface in the base of the L7/L12 stalk, and near the tRNA binding site of the peptidyltransferase center.</text>
</comment>
<dbReference type="PRINTS" id="PR00059">
    <property type="entry name" value="RIBOSOMALL6"/>
</dbReference>
<dbReference type="Proteomes" id="UP000230392">
    <property type="component" value="Unassembled WGS sequence"/>
</dbReference>
<feature type="domain" description="Large ribosomal subunit protein uL6 alpha-beta" evidence="7">
    <location>
        <begin position="89"/>
        <end position="162"/>
    </location>
</feature>
<evidence type="ECO:0000256" key="5">
    <source>
        <dbReference type="RuleBase" id="RU003869"/>
    </source>
</evidence>
<evidence type="ECO:0000313" key="8">
    <source>
        <dbReference type="EMBL" id="PIP16758.1"/>
    </source>
</evidence>
<dbReference type="PANTHER" id="PTHR11655">
    <property type="entry name" value="60S/50S RIBOSOMAL PROTEIN L6/L9"/>
    <property type="match status" value="1"/>
</dbReference>
<dbReference type="AlphaFoldDB" id="A0A2G9YC09"/>
<protein>
    <recommendedName>
        <fullName evidence="3 4">50S ribosomal protein L6</fullName>
    </recommendedName>
</protein>
<evidence type="ECO:0000256" key="3">
    <source>
        <dbReference type="ARBA" id="ARBA00035454"/>
    </source>
</evidence>
<reference evidence="8 9" key="1">
    <citation type="submission" date="2017-09" db="EMBL/GenBank/DDBJ databases">
        <title>Depth-based differentiation of microbial function through sediment-hosted aquifers and enrichment of novel symbionts in the deep terrestrial subsurface.</title>
        <authorList>
            <person name="Probst A.J."/>
            <person name="Ladd B."/>
            <person name="Jarett J.K."/>
            <person name="Geller-Mcgrath D.E."/>
            <person name="Sieber C.M."/>
            <person name="Emerson J.B."/>
            <person name="Anantharaman K."/>
            <person name="Thomas B.C."/>
            <person name="Malmstrom R."/>
            <person name="Stieglmeier M."/>
            <person name="Klingl A."/>
            <person name="Woyke T."/>
            <person name="Ryan C.M."/>
            <person name="Banfield J.F."/>
        </authorList>
    </citation>
    <scope>NUCLEOTIDE SEQUENCE [LARGE SCALE GENOMIC DNA]</scope>
    <source>
        <strain evidence="8">CG23_combo_of_CG06-09_8_20_14_all_48_7</strain>
    </source>
</reference>
<keyword evidence="6" id="KW-0699">rRNA-binding</keyword>
<dbReference type="Pfam" id="PF00347">
    <property type="entry name" value="Ribosomal_L6"/>
    <property type="match status" value="1"/>
</dbReference>
<dbReference type="GO" id="GO:0022625">
    <property type="term" value="C:cytosolic large ribosomal subunit"/>
    <property type="evidence" value="ECO:0007669"/>
    <property type="project" value="UniProtKB-UniRule"/>
</dbReference>
<evidence type="ECO:0000256" key="6">
    <source>
        <dbReference type="RuleBase" id="RU003870"/>
    </source>
</evidence>
<gene>
    <name evidence="8" type="ORF">COX46_00255</name>
</gene>
<dbReference type="GO" id="GO:0003735">
    <property type="term" value="F:structural constituent of ribosome"/>
    <property type="evidence" value="ECO:0007669"/>
    <property type="project" value="UniProtKB-UniRule"/>
</dbReference>
<evidence type="ECO:0000313" key="9">
    <source>
        <dbReference type="Proteomes" id="UP000230392"/>
    </source>
</evidence>
<name>A0A2G9YC09_9BACT</name>
<dbReference type="InterPro" id="IPR036789">
    <property type="entry name" value="Ribosomal_uL6-like_a/b-dom_sf"/>
</dbReference>
<dbReference type="GO" id="GO:0019843">
    <property type="term" value="F:rRNA binding"/>
    <property type="evidence" value="ECO:0007669"/>
    <property type="project" value="UniProtKB-UniRule"/>
</dbReference>
<dbReference type="InterPro" id="IPR000702">
    <property type="entry name" value="Ribosomal_uL6-like"/>
</dbReference>
<dbReference type="PANTHER" id="PTHR11655:SF14">
    <property type="entry name" value="LARGE RIBOSOMAL SUBUNIT PROTEIN UL6M"/>
    <property type="match status" value="1"/>
</dbReference>
<dbReference type="EMBL" id="PCRF01000011">
    <property type="protein sequence ID" value="PIP16758.1"/>
    <property type="molecule type" value="Genomic_DNA"/>
</dbReference>
<sequence length="183" mass="19472">MAKQGKRPIGIPKGVNISMESGGLNISGSQGTLNFAIPSSVSVTVEKDRVQVGFSGMEKPENLRGLVHALIRHRLKCVTEGITKKLEVVGVGYQAEVKGKDLVLKVGFSHSVPMEVPEGLKVKIEKSIIAITGIDPEKVGDFAAKVRAVRPPEPYGGKGIRYFGEYVRHKVGKTAGVGVTPSA</sequence>
<proteinExistence type="inferred from homology"/>
<dbReference type="PIRSF" id="PIRSF002162">
    <property type="entry name" value="Ribosomal_L6"/>
    <property type="match status" value="1"/>
</dbReference>
<organism evidence="8 9">
    <name type="scientific">bacterium (Candidatus Ratteibacteria) CG23_combo_of_CG06-09_8_20_14_all_48_7</name>
    <dbReference type="NCBI Taxonomy" id="2014292"/>
    <lineage>
        <taxon>Bacteria</taxon>
        <taxon>Candidatus Ratteibacteria</taxon>
    </lineage>
</organism>
<comment type="caution">
    <text evidence="8">The sequence shown here is derived from an EMBL/GenBank/DDBJ whole genome shotgun (WGS) entry which is preliminary data.</text>
</comment>
<evidence type="ECO:0000259" key="7">
    <source>
        <dbReference type="Pfam" id="PF00347"/>
    </source>
</evidence>
<dbReference type="GO" id="GO:0002181">
    <property type="term" value="P:cytoplasmic translation"/>
    <property type="evidence" value="ECO:0007669"/>
    <property type="project" value="TreeGrafter"/>
</dbReference>
<keyword evidence="6" id="KW-0694">RNA-binding</keyword>
<dbReference type="NCBIfam" id="TIGR03654">
    <property type="entry name" value="L6_bact"/>
    <property type="match status" value="1"/>
</dbReference>
<evidence type="ECO:0000256" key="2">
    <source>
        <dbReference type="ARBA" id="ARBA00023274"/>
    </source>
</evidence>
<evidence type="ECO:0000256" key="1">
    <source>
        <dbReference type="ARBA" id="ARBA00022980"/>
    </source>
</evidence>
<dbReference type="Gene3D" id="3.90.930.12">
    <property type="entry name" value="Ribosomal protein L6, alpha-beta domain"/>
    <property type="match status" value="2"/>
</dbReference>